<evidence type="ECO:0000313" key="3">
    <source>
        <dbReference type="Proteomes" id="UP000756921"/>
    </source>
</evidence>
<name>A0A9P6GTJ7_9PLEO</name>
<dbReference type="EMBL" id="WJXW01000001">
    <property type="protein sequence ID" value="KAF9741582.1"/>
    <property type="molecule type" value="Genomic_DNA"/>
</dbReference>
<proteinExistence type="predicted"/>
<evidence type="ECO:0000313" key="2">
    <source>
        <dbReference type="EMBL" id="KAF9741582.1"/>
    </source>
</evidence>
<keyword evidence="3" id="KW-1185">Reference proteome</keyword>
<keyword evidence="1" id="KW-0472">Membrane</keyword>
<feature type="transmembrane region" description="Helical" evidence="1">
    <location>
        <begin position="134"/>
        <end position="156"/>
    </location>
</feature>
<dbReference type="Proteomes" id="UP000756921">
    <property type="component" value="Unassembled WGS sequence"/>
</dbReference>
<reference evidence="2" key="1">
    <citation type="journal article" date="2020" name="Mol. Plant Microbe Interact.">
        <title>Genome Sequence of the Biocontrol Agent Coniothyrium minitans strain Conio (IMI 134523).</title>
        <authorList>
            <person name="Patel D."/>
            <person name="Shittu T.A."/>
            <person name="Baroncelli R."/>
            <person name="Muthumeenakshi S."/>
            <person name="Osborne T.H."/>
            <person name="Janganan T.K."/>
            <person name="Sreenivasaprasad S."/>
        </authorList>
    </citation>
    <scope>NUCLEOTIDE SEQUENCE</scope>
    <source>
        <strain evidence="2">Conio</strain>
    </source>
</reference>
<protein>
    <submittedName>
        <fullName evidence="2">Uncharacterized protein</fullName>
    </submittedName>
</protein>
<keyword evidence="1" id="KW-0812">Transmembrane</keyword>
<dbReference type="AlphaFoldDB" id="A0A9P6GTJ7"/>
<keyword evidence="1" id="KW-1133">Transmembrane helix</keyword>
<dbReference type="PANTHER" id="PTHR35394:SF5">
    <property type="entry name" value="DUF3176 DOMAIN-CONTAINING PROTEIN"/>
    <property type="match status" value="1"/>
</dbReference>
<sequence length="236" mass="26384">MKPPNSSEPDALGTVQYLQGITINPHALCSDQGNILNYTASNNTVINIVTIFSDFLPSFATLASNDSQRLVKYMTYEEDLFIQAYPKNPWSAPNNATHHMERLATVITNAMRETSNDTVLGNAYNMEFYIGTRWVWLTLPIGLLGLSLLFLAGTVIHTSMENDRSIGVWKNSSIATLLYGLPDEMQRKITDSQAHGTPRTKVKELNVRMLPTKNWRISGYVLSPIARNSRPPPGRI</sequence>
<comment type="caution">
    <text evidence="2">The sequence shown here is derived from an EMBL/GenBank/DDBJ whole genome shotgun (WGS) entry which is preliminary data.</text>
</comment>
<evidence type="ECO:0000256" key="1">
    <source>
        <dbReference type="SAM" id="Phobius"/>
    </source>
</evidence>
<dbReference type="OrthoDB" id="5242705at2759"/>
<organism evidence="2 3">
    <name type="scientific">Paraphaeosphaeria minitans</name>
    <dbReference type="NCBI Taxonomy" id="565426"/>
    <lineage>
        <taxon>Eukaryota</taxon>
        <taxon>Fungi</taxon>
        <taxon>Dikarya</taxon>
        <taxon>Ascomycota</taxon>
        <taxon>Pezizomycotina</taxon>
        <taxon>Dothideomycetes</taxon>
        <taxon>Pleosporomycetidae</taxon>
        <taxon>Pleosporales</taxon>
        <taxon>Massarineae</taxon>
        <taxon>Didymosphaeriaceae</taxon>
        <taxon>Paraphaeosphaeria</taxon>
    </lineage>
</organism>
<dbReference type="PANTHER" id="PTHR35394">
    <property type="entry name" value="DUF3176 DOMAIN-CONTAINING PROTEIN"/>
    <property type="match status" value="1"/>
</dbReference>
<accession>A0A9P6GTJ7</accession>
<gene>
    <name evidence="2" type="ORF">PMIN01_01121</name>
</gene>